<dbReference type="GO" id="GO:0016987">
    <property type="term" value="F:sigma factor activity"/>
    <property type="evidence" value="ECO:0007669"/>
    <property type="project" value="UniProtKB-KW"/>
</dbReference>
<comment type="caution">
    <text evidence="7">The sequence shown here is derived from an EMBL/GenBank/DDBJ whole genome shotgun (WGS) entry which is preliminary data.</text>
</comment>
<dbReference type="InterPro" id="IPR036388">
    <property type="entry name" value="WH-like_DNA-bd_sf"/>
</dbReference>
<dbReference type="OrthoDB" id="265863at2"/>
<evidence type="ECO:0000256" key="2">
    <source>
        <dbReference type="ARBA" id="ARBA00023015"/>
    </source>
</evidence>
<evidence type="ECO:0000313" key="7">
    <source>
        <dbReference type="EMBL" id="RAY10964.1"/>
    </source>
</evidence>
<evidence type="ECO:0000259" key="6">
    <source>
        <dbReference type="Pfam" id="PF04542"/>
    </source>
</evidence>
<evidence type="ECO:0000313" key="8">
    <source>
        <dbReference type="Proteomes" id="UP000251891"/>
    </source>
</evidence>
<evidence type="ECO:0000256" key="3">
    <source>
        <dbReference type="ARBA" id="ARBA00023082"/>
    </source>
</evidence>
<name>A0A365GVZ9_9ACTN</name>
<keyword evidence="8" id="KW-1185">Reference proteome</keyword>
<dbReference type="Gene3D" id="1.10.1740.10">
    <property type="match status" value="1"/>
</dbReference>
<dbReference type="Pfam" id="PF04542">
    <property type="entry name" value="Sigma70_r2"/>
    <property type="match status" value="1"/>
</dbReference>
<comment type="similarity">
    <text evidence="1">Belongs to the sigma-70 factor family. ECF subfamily.</text>
</comment>
<dbReference type="InterPro" id="IPR013325">
    <property type="entry name" value="RNA_pol_sigma_r2"/>
</dbReference>
<proteinExistence type="inferred from homology"/>
<keyword evidence="5" id="KW-0804">Transcription</keyword>
<dbReference type="PANTHER" id="PTHR43133:SF8">
    <property type="entry name" value="RNA POLYMERASE SIGMA FACTOR HI_1459-RELATED"/>
    <property type="match status" value="1"/>
</dbReference>
<dbReference type="InterPro" id="IPR039425">
    <property type="entry name" value="RNA_pol_sigma-70-like"/>
</dbReference>
<dbReference type="GO" id="GO:0006352">
    <property type="term" value="P:DNA-templated transcription initiation"/>
    <property type="evidence" value="ECO:0007669"/>
    <property type="project" value="InterPro"/>
</dbReference>
<reference evidence="7 8" key="1">
    <citation type="submission" date="2018-06" db="EMBL/GenBank/DDBJ databases">
        <title>Actinomadura craniellae sp. nov. isolated from marine sponge Craniella sp.</title>
        <authorList>
            <person name="Li L."/>
            <person name="Xu Q.H."/>
            <person name="Lin H.W."/>
            <person name="Lu Y.H."/>
        </authorList>
    </citation>
    <scope>NUCLEOTIDE SEQUENCE [LARGE SCALE GENOMIC DNA]</scope>
    <source>
        <strain evidence="7 8">LHW63021</strain>
    </source>
</reference>
<accession>A0A365GVZ9</accession>
<evidence type="ECO:0000256" key="5">
    <source>
        <dbReference type="ARBA" id="ARBA00023163"/>
    </source>
</evidence>
<feature type="domain" description="RNA polymerase sigma-70 region 2" evidence="6">
    <location>
        <begin position="63"/>
        <end position="122"/>
    </location>
</feature>
<evidence type="ECO:0000256" key="1">
    <source>
        <dbReference type="ARBA" id="ARBA00010641"/>
    </source>
</evidence>
<dbReference type="SUPFAM" id="SSF88946">
    <property type="entry name" value="Sigma2 domain of RNA polymerase sigma factors"/>
    <property type="match status" value="1"/>
</dbReference>
<organism evidence="7 8">
    <name type="scientific">Actinomadura craniellae</name>
    <dbReference type="NCBI Taxonomy" id="2231787"/>
    <lineage>
        <taxon>Bacteria</taxon>
        <taxon>Bacillati</taxon>
        <taxon>Actinomycetota</taxon>
        <taxon>Actinomycetes</taxon>
        <taxon>Streptosporangiales</taxon>
        <taxon>Thermomonosporaceae</taxon>
        <taxon>Actinomadura</taxon>
    </lineage>
</organism>
<dbReference type="Gene3D" id="1.10.10.10">
    <property type="entry name" value="Winged helix-like DNA-binding domain superfamily/Winged helix DNA-binding domain"/>
    <property type="match status" value="1"/>
</dbReference>
<keyword evidence="4" id="KW-0238">DNA-binding</keyword>
<dbReference type="AlphaFoldDB" id="A0A365GVZ9"/>
<dbReference type="EMBL" id="QLYX01000023">
    <property type="protein sequence ID" value="RAY10964.1"/>
    <property type="molecule type" value="Genomic_DNA"/>
</dbReference>
<dbReference type="GO" id="GO:0003677">
    <property type="term" value="F:DNA binding"/>
    <property type="evidence" value="ECO:0007669"/>
    <property type="project" value="UniProtKB-KW"/>
</dbReference>
<sequence length="216" mass="23576">MQTAGCRYFRYRDTHSSRFFGLRGELRAARGREPAVTLRQRRDDTGELVTRAAEGDPAAWTALVDRYTGLLWAIARSYGLEPADASDVVQTTWLRLVERIGTIRDPAATGGWLAVTARHESARTAGRRIPAAPYVPPPPGRPDEVVLARERLAQVAAALRALPSRCRSLLRLFALAPAGYAEVAAALDIPVGSVGPTRARCLAKLRRRLAGEPGER</sequence>
<dbReference type="PANTHER" id="PTHR43133">
    <property type="entry name" value="RNA POLYMERASE ECF-TYPE SIGMA FACTO"/>
    <property type="match status" value="1"/>
</dbReference>
<keyword evidence="2" id="KW-0805">Transcription regulation</keyword>
<keyword evidence="3" id="KW-0731">Sigma factor</keyword>
<dbReference type="Proteomes" id="UP000251891">
    <property type="component" value="Unassembled WGS sequence"/>
</dbReference>
<dbReference type="NCBIfam" id="TIGR02937">
    <property type="entry name" value="sigma70-ECF"/>
    <property type="match status" value="1"/>
</dbReference>
<evidence type="ECO:0000256" key="4">
    <source>
        <dbReference type="ARBA" id="ARBA00023125"/>
    </source>
</evidence>
<dbReference type="InterPro" id="IPR013324">
    <property type="entry name" value="RNA_pol_sigma_r3/r4-like"/>
</dbReference>
<protein>
    <submittedName>
        <fullName evidence="7">Sigma-70 family RNA polymerase sigma factor</fullName>
    </submittedName>
</protein>
<dbReference type="InterPro" id="IPR014284">
    <property type="entry name" value="RNA_pol_sigma-70_dom"/>
</dbReference>
<gene>
    <name evidence="7" type="ORF">DPM19_33065</name>
</gene>
<dbReference type="SUPFAM" id="SSF88659">
    <property type="entry name" value="Sigma3 and sigma4 domains of RNA polymerase sigma factors"/>
    <property type="match status" value="1"/>
</dbReference>
<dbReference type="InterPro" id="IPR007627">
    <property type="entry name" value="RNA_pol_sigma70_r2"/>
</dbReference>